<keyword evidence="1" id="KW-0472">Membrane</keyword>
<dbReference type="PANTHER" id="PTHR28049">
    <property type="entry name" value="TRANSMEMBRANE PROTEIN YOR223W"/>
    <property type="match status" value="1"/>
</dbReference>
<reference evidence="3 4" key="2">
    <citation type="submission" date="2016-08" db="EMBL/GenBank/DDBJ databases">
        <title>Pervasive Adenine N6-methylation of Active Genes in Fungi.</title>
        <authorList>
            <consortium name="DOE Joint Genome Institute"/>
            <person name="Mondo S.J."/>
            <person name="Dannebaum R.O."/>
            <person name="Kuo R.C."/>
            <person name="Labutti K."/>
            <person name="Haridas S."/>
            <person name="Kuo A."/>
            <person name="Salamov A."/>
            <person name="Ahrendt S.R."/>
            <person name="Lipzen A."/>
            <person name="Sullivan W."/>
            <person name="Andreopoulos W.B."/>
            <person name="Clum A."/>
            <person name="Lindquist E."/>
            <person name="Daum C."/>
            <person name="Ramamoorthy G.K."/>
            <person name="Gryganskyi A."/>
            <person name="Culley D."/>
            <person name="Magnuson J.K."/>
            <person name="James T.Y."/>
            <person name="O'Malley M.A."/>
            <person name="Stajich J.E."/>
            <person name="Spatafora J.W."/>
            <person name="Visel A."/>
            <person name="Grigoriev I.V."/>
        </authorList>
    </citation>
    <scope>NUCLEOTIDE SEQUENCE [LARGE SCALE GENOMIC DNA]</scope>
    <source>
        <strain evidence="3 4">S4</strain>
    </source>
</reference>
<feature type="transmembrane region" description="Helical" evidence="1">
    <location>
        <begin position="215"/>
        <end position="234"/>
    </location>
</feature>
<accession>A0A1Y1X862</accession>
<organism evidence="3 4">
    <name type="scientific">Anaeromyces robustus</name>
    <dbReference type="NCBI Taxonomy" id="1754192"/>
    <lineage>
        <taxon>Eukaryota</taxon>
        <taxon>Fungi</taxon>
        <taxon>Fungi incertae sedis</taxon>
        <taxon>Chytridiomycota</taxon>
        <taxon>Chytridiomycota incertae sedis</taxon>
        <taxon>Neocallimastigomycetes</taxon>
        <taxon>Neocallimastigales</taxon>
        <taxon>Neocallimastigaceae</taxon>
        <taxon>Anaeromyces</taxon>
    </lineage>
</organism>
<dbReference type="Proteomes" id="UP000193944">
    <property type="component" value="Unassembled WGS sequence"/>
</dbReference>
<feature type="transmembrane region" description="Helical" evidence="1">
    <location>
        <begin position="188"/>
        <end position="206"/>
    </location>
</feature>
<keyword evidence="1" id="KW-0812">Transmembrane</keyword>
<dbReference type="InterPro" id="IPR029071">
    <property type="entry name" value="Ubiquitin-like_domsf"/>
</dbReference>
<reference evidence="3 4" key="1">
    <citation type="submission" date="2016-08" db="EMBL/GenBank/DDBJ databases">
        <title>A Parts List for Fungal Cellulosomes Revealed by Comparative Genomics.</title>
        <authorList>
            <consortium name="DOE Joint Genome Institute"/>
            <person name="Haitjema C.H."/>
            <person name="Gilmore S.P."/>
            <person name="Henske J.K."/>
            <person name="Solomon K.V."/>
            <person name="De Groot R."/>
            <person name="Kuo A."/>
            <person name="Mondo S.J."/>
            <person name="Salamov A.A."/>
            <person name="Labutti K."/>
            <person name="Zhao Z."/>
            <person name="Chiniquy J."/>
            <person name="Barry K."/>
            <person name="Brewer H.M."/>
            <person name="Purvine S.O."/>
            <person name="Wright A.T."/>
            <person name="Boxma B."/>
            <person name="Van Alen T."/>
            <person name="Hackstein J.H."/>
            <person name="Baker S.E."/>
            <person name="Grigoriev I.V."/>
            <person name="O'Malley M.A."/>
        </authorList>
    </citation>
    <scope>NUCLEOTIDE SEQUENCE [LARGE SCALE GENOMIC DNA]</scope>
    <source>
        <strain evidence="3 4">S4</strain>
    </source>
</reference>
<dbReference type="Gene3D" id="3.10.20.90">
    <property type="entry name" value="Phosphatidylinositol 3-kinase Catalytic Subunit, Chain A, domain 1"/>
    <property type="match status" value="1"/>
</dbReference>
<dbReference type="GO" id="GO:0005783">
    <property type="term" value="C:endoplasmic reticulum"/>
    <property type="evidence" value="ECO:0007669"/>
    <property type="project" value="TreeGrafter"/>
</dbReference>
<dbReference type="PROSITE" id="PS50053">
    <property type="entry name" value="UBIQUITIN_2"/>
    <property type="match status" value="1"/>
</dbReference>
<dbReference type="InterPro" id="IPR045226">
    <property type="entry name" value="Dsc3"/>
</dbReference>
<dbReference type="PANTHER" id="PTHR28049:SF1">
    <property type="entry name" value="DSC E3 UBIQUITIN LIGASE COMPLEX SUBUNIT 3"/>
    <property type="match status" value="1"/>
</dbReference>
<dbReference type="SUPFAM" id="SSF54236">
    <property type="entry name" value="Ubiquitin-like"/>
    <property type="match status" value="1"/>
</dbReference>
<dbReference type="GO" id="GO:0044695">
    <property type="term" value="C:Dsc E3 ubiquitin ligase complex"/>
    <property type="evidence" value="ECO:0007669"/>
    <property type="project" value="InterPro"/>
</dbReference>
<keyword evidence="4" id="KW-1185">Reference proteome</keyword>
<dbReference type="Pfam" id="PF00240">
    <property type="entry name" value="ubiquitin"/>
    <property type="match status" value="1"/>
</dbReference>
<dbReference type="InterPro" id="IPR025390">
    <property type="entry name" value="Dsc3_C"/>
</dbReference>
<feature type="domain" description="Ubiquitin-like" evidence="2">
    <location>
        <begin position="1"/>
        <end position="71"/>
    </location>
</feature>
<dbReference type="InterPro" id="IPR000626">
    <property type="entry name" value="Ubiquitin-like_dom"/>
</dbReference>
<protein>
    <recommendedName>
        <fullName evidence="2">Ubiquitin-like domain-containing protein</fullName>
    </recommendedName>
</protein>
<dbReference type="Pfam" id="PF13373">
    <property type="entry name" value="Dsc3_C"/>
    <property type="match status" value="1"/>
</dbReference>
<evidence type="ECO:0000313" key="3">
    <source>
        <dbReference type="EMBL" id="ORX81930.1"/>
    </source>
</evidence>
<comment type="caution">
    <text evidence="3">The sequence shown here is derived from an EMBL/GenBank/DDBJ whole genome shotgun (WGS) entry which is preliminary data.</text>
</comment>
<gene>
    <name evidence="3" type="ORF">BCR32DRAFT_267976</name>
</gene>
<proteinExistence type="predicted"/>
<evidence type="ECO:0000256" key="1">
    <source>
        <dbReference type="SAM" id="Phobius"/>
    </source>
</evidence>
<evidence type="ECO:0000259" key="2">
    <source>
        <dbReference type="PROSITE" id="PS50053"/>
    </source>
</evidence>
<evidence type="ECO:0000313" key="4">
    <source>
        <dbReference type="Proteomes" id="UP000193944"/>
    </source>
</evidence>
<dbReference type="AlphaFoldDB" id="A0A1Y1X862"/>
<keyword evidence="1" id="KW-1133">Transmembrane helix</keyword>
<dbReference type="SMART" id="SM00213">
    <property type="entry name" value="UBQ"/>
    <property type="match status" value="1"/>
</dbReference>
<dbReference type="OrthoDB" id="2556122at2759"/>
<sequence>MNVIIDGLDNVIINIRLNEQNIKFSISCNTEVSKLKEKIKEDNPELKDKYLRLIYNGKVLKDDKTLTDYGIVADSSSSEENDNENDELKPLNEENILRQYVIHCAVSELLENEEHNLEPQIQSNLGFDRLVGLGLSQEEVDVFRRHFHILRNTYDMNTEQGRQLEEEWLDSQRDDTGNNNNMVSQYDFLIGLLIGLFGGLISLLFVQSISKKKVFGLYCGALLNVIIGIEKIWFS</sequence>
<name>A0A1Y1X862_9FUNG</name>
<dbReference type="EMBL" id="MCFG01000107">
    <property type="protein sequence ID" value="ORX81930.1"/>
    <property type="molecule type" value="Genomic_DNA"/>
</dbReference>